<sequence>MSDYDADENSLGGKSPPTPPLPEPTFATFRRPFIQKKLNDDTDNVEKRMLSIRLVGTHPLWGHHLWNAARSFAVFLEQNSERLCHQKNVLELGAGGGLPGIITALCGAKKIVLTDYPDQDLLDNLRINVKENVPPQLLGRVNVQGYIWGRDVSDLVSSQDKFDLILMSDLHDALLRTVELCLSEPNNGRASSDLITPCVLVFYTHHRPQFAERDLQFFTKAKECNWVCEEIVTEKFEPMFPEDSGDPEVRATVHGWRLTRATRPNSP</sequence>
<reference evidence="6" key="1">
    <citation type="submission" date="2021-10" db="EMBL/GenBank/DDBJ databases">
        <title>De novo Genome Assembly of Clathrus columnatus (Basidiomycota, Fungi) Using Illumina and Nanopore Sequence Data.</title>
        <authorList>
            <person name="Ogiso-Tanaka E."/>
            <person name="Itagaki H."/>
            <person name="Hosoya T."/>
            <person name="Hosaka K."/>
        </authorList>
    </citation>
    <scope>NUCLEOTIDE SEQUENCE</scope>
    <source>
        <strain evidence="6">MO-923</strain>
    </source>
</reference>
<evidence type="ECO:0000256" key="2">
    <source>
        <dbReference type="ARBA" id="ARBA00022603"/>
    </source>
</evidence>
<proteinExistence type="predicted"/>
<dbReference type="GO" id="GO:0008757">
    <property type="term" value="F:S-adenosylmethionine-dependent methyltransferase activity"/>
    <property type="evidence" value="ECO:0007669"/>
    <property type="project" value="UniProtKB-ARBA"/>
</dbReference>
<dbReference type="PANTHER" id="PTHR14614:SF10">
    <property type="entry name" value="PROTEIN N-TERMINAL AND LYSINE N-METHYLTRANSFERASE EFM7"/>
    <property type="match status" value="1"/>
</dbReference>
<dbReference type="InterPro" id="IPR019410">
    <property type="entry name" value="Methyltransf_16"/>
</dbReference>
<keyword evidence="1" id="KW-0963">Cytoplasm</keyword>
<evidence type="ECO:0000256" key="5">
    <source>
        <dbReference type="SAM" id="MobiDB-lite"/>
    </source>
</evidence>
<accession>A0AAV5AHJ6</accession>
<dbReference type="AlphaFoldDB" id="A0AAV5AHJ6"/>
<gene>
    <name evidence="6" type="ORF">Clacol_008374</name>
</gene>
<dbReference type="EMBL" id="BPWL01000009">
    <property type="protein sequence ID" value="GJJ14117.1"/>
    <property type="molecule type" value="Genomic_DNA"/>
</dbReference>
<dbReference type="SUPFAM" id="SSF53335">
    <property type="entry name" value="S-adenosyl-L-methionine-dependent methyltransferases"/>
    <property type="match status" value="1"/>
</dbReference>
<dbReference type="InterPro" id="IPR029063">
    <property type="entry name" value="SAM-dependent_MTases_sf"/>
</dbReference>
<dbReference type="PROSITE" id="PS51560">
    <property type="entry name" value="SAM_MT_NNT1"/>
    <property type="match status" value="1"/>
</dbReference>
<dbReference type="PANTHER" id="PTHR14614">
    <property type="entry name" value="HEPATOCELLULAR CARCINOMA-ASSOCIATED ANTIGEN"/>
    <property type="match status" value="1"/>
</dbReference>
<evidence type="ECO:0000313" key="6">
    <source>
        <dbReference type="EMBL" id="GJJ14117.1"/>
    </source>
</evidence>
<comment type="caution">
    <text evidence="6">The sequence shown here is derived from an EMBL/GenBank/DDBJ whole genome shotgun (WGS) entry which is preliminary data.</text>
</comment>
<keyword evidence="4" id="KW-0949">S-adenosyl-L-methionine</keyword>
<dbReference type="Gene3D" id="3.40.50.150">
    <property type="entry name" value="Vaccinia Virus protein VP39"/>
    <property type="match status" value="1"/>
</dbReference>
<dbReference type="GO" id="GO:0032259">
    <property type="term" value="P:methylation"/>
    <property type="evidence" value="ECO:0007669"/>
    <property type="project" value="UniProtKB-KW"/>
</dbReference>
<dbReference type="GO" id="GO:0005737">
    <property type="term" value="C:cytoplasm"/>
    <property type="evidence" value="ECO:0007669"/>
    <property type="project" value="TreeGrafter"/>
</dbReference>
<dbReference type="Proteomes" id="UP001050691">
    <property type="component" value="Unassembled WGS sequence"/>
</dbReference>
<feature type="region of interest" description="Disordered" evidence="5">
    <location>
        <begin position="1"/>
        <end position="26"/>
    </location>
</feature>
<evidence type="ECO:0000313" key="7">
    <source>
        <dbReference type="Proteomes" id="UP001050691"/>
    </source>
</evidence>
<name>A0AAV5AHJ6_9AGAM</name>
<keyword evidence="7" id="KW-1185">Reference proteome</keyword>
<keyword evidence="2" id="KW-0489">Methyltransferase</keyword>
<protein>
    <recommendedName>
        <fullName evidence="8">Elongation factor methyltransferase 7</fullName>
    </recommendedName>
</protein>
<dbReference type="Pfam" id="PF10294">
    <property type="entry name" value="Methyltransf_16"/>
    <property type="match status" value="1"/>
</dbReference>
<evidence type="ECO:0000256" key="4">
    <source>
        <dbReference type="ARBA" id="ARBA00022691"/>
    </source>
</evidence>
<dbReference type="InterPro" id="IPR025784">
    <property type="entry name" value="EFM7"/>
</dbReference>
<evidence type="ECO:0008006" key="8">
    <source>
        <dbReference type="Google" id="ProtNLM"/>
    </source>
</evidence>
<keyword evidence="3" id="KW-0808">Transferase</keyword>
<organism evidence="6 7">
    <name type="scientific">Clathrus columnatus</name>
    <dbReference type="NCBI Taxonomy" id="1419009"/>
    <lineage>
        <taxon>Eukaryota</taxon>
        <taxon>Fungi</taxon>
        <taxon>Dikarya</taxon>
        <taxon>Basidiomycota</taxon>
        <taxon>Agaricomycotina</taxon>
        <taxon>Agaricomycetes</taxon>
        <taxon>Phallomycetidae</taxon>
        <taxon>Phallales</taxon>
        <taxon>Clathraceae</taxon>
        <taxon>Clathrus</taxon>
    </lineage>
</organism>
<evidence type="ECO:0000256" key="3">
    <source>
        <dbReference type="ARBA" id="ARBA00022679"/>
    </source>
</evidence>
<evidence type="ECO:0000256" key="1">
    <source>
        <dbReference type="ARBA" id="ARBA00022490"/>
    </source>
</evidence>